<evidence type="ECO:0000256" key="4">
    <source>
        <dbReference type="ARBA" id="ARBA00022827"/>
    </source>
</evidence>
<dbReference type="NCBIfam" id="TIGR03970">
    <property type="entry name" value="Rv0697"/>
    <property type="match status" value="1"/>
</dbReference>
<evidence type="ECO:0000313" key="9">
    <source>
        <dbReference type="Proteomes" id="UP000230161"/>
    </source>
</evidence>
<dbReference type="OrthoDB" id="9785276at2"/>
<feature type="binding site" evidence="5">
    <location>
        <position position="682"/>
    </location>
    <ligand>
        <name>K(+)</name>
        <dbReference type="ChEBI" id="CHEBI:29103"/>
    </ligand>
</feature>
<comment type="similarity">
    <text evidence="5">Belongs to the NnrE/AIBP family.</text>
</comment>
<dbReference type="PROSITE" id="PS00624">
    <property type="entry name" value="GMC_OXRED_2"/>
    <property type="match status" value="1"/>
</dbReference>
<comment type="catalytic activity">
    <reaction evidence="5">
        <text>(6R)-NADPHX = (6S)-NADPHX</text>
        <dbReference type="Rhea" id="RHEA:32227"/>
        <dbReference type="ChEBI" id="CHEBI:64076"/>
        <dbReference type="ChEBI" id="CHEBI:64077"/>
        <dbReference type="EC" id="5.1.99.6"/>
    </reaction>
</comment>
<keyword evidence="5" id="KW-0479">Metal-binding</keyword>
<dbReference type="EMBL" id="PGFB01000007">
    <property type="protein sequence ID" value="PJJ55187.1"/>
    <property type="molecule type" value="Genomic_DNA"/>
</dbReference>
<dbReference type="HAMAP" id="MF_01966">
    <property type="entry name" value="NADHX_epimerase"/>
    <property type="match status" value="1"/>
</dbReference>
<comment type="caution">
    <text evidence="8">The sequence shown here is derived from an EMBL/GenBank/DDBJ whole genome shotgun (WGS) entry which is preliminary data.</text>
</comment>
<dbReference type="GO" id="GO:0050660">
    <property type="term" value="F:flavin adenine dinucleotide binding"/>
    <property type="evidence" value="ECO:0007669"/>
    <property type="project" value="InterPro"/>
</dbReference>
<dbReference type="GO" id="GO:0046872">
    <property type="term" value="F:metal ion binding"/>
    <property type="evidence" value="ECO:0007669"/>
    <property type="project" value="UniProtKB-KW"/>
</dbReference>
<dbReference type="PROSITE" id="PS00623">
    <property type="entry name" value="GMC_OXRED_1"/>
    <property type="match status" value="1"/>
</dbReference>
<dbReference type="InterPro" id="IPR004443">
    <property type="entry name" value="YjeF_N_dom"/>
</dbReference>
<feature type="domain" description="YjeF N-terminal" evidence="7">
    <location>
        <begin position="552"/>
        <end position="781"/>
    </location>
</feature>
<evidence type="ECO:0000256" key="2">
    <source>
        <dbReference type="ARBA" id="ARBA00010790"/>
    </source>
</evidence>
<comment type="cofactor">
    <cofactor evidence="5">
        <name>K(+)</name>
        <dbReference type="ChEBI" id="CHEBI:29103"/>
    </cofactor>
    <text evidence="5">Binds 1 potassium ion per subunit.</text>
</comment>
<dbReference type="Pfam" id="PF05199">
    <property type="entry name" value="GMC_oxred_C"/>
    <property type="match status" value="1"/>
</dbReference>
<dbReference type="InterPro" id="IPR023978">
    <property type="entry name" value="GMC_oxidoreductase_bact"/>
</dbReference>
<proteinExistence type="inferred from homology"/>
<dbReference type="PANTHER" id="PTHR11552:SF147">
    <property type="entry name" value="CHOLINE DEHYDROGENASE, MITOCHONDRIAL"/>
    <property type="match status" value="1"/>
</dbReference>
<evidence type="ECO:0000256" key="5">
    <source>
        <dbReference type="HAMAP-Rule" id="MF_01966"/>
    </source>
</evidence>
<protein>
    <recommendedName>
        <fullName evidence="5">NAD(P)H-hydrate epimerase</fullName>
        <ecNumber evidence="5">5.1.99.6</ecNumber>
    </recommendedName>
    <alternativeName>
        <fullName evidence="5">NAD(P)HX epimerase</fullName>
    </alternativeName>
</protein>
<accession>A0A2M9BB73</accession>
<comment type="cofactor">
    <cofactor evidence="1">
        <name>FAD</name>
        <dbReference type="ChEBI" id="CHEBI:57692"/>
    </cofactor>
</comment>
<dbReference type="RefSeq" id="WP_100346084.1">
    <property type="nucleotide sequence ID" value="NZ_PGFB01000007.1"/>
</dbReference>
<dbReference type="InterPro" id="IPR007867">
    <property type="entry name" value="GMC_OxRtase_C"/>
</dbReference>
<comment type="caution">
    <text evidence="5">Lacks conserved residue(s) required for the propagation of feature annotation.</text>
</comment>
<keyword evidence="5" id="KW-0521">NADP</keyword>
<dbReference type="GO" id="GO:0016614">
    <property type="term" value="F:oxidoreductase activity, acting on CH-OH group of donors"/>
    <property type="evidence" value="ECO:0007669"/>
    <property type="project" value="InterPro"/>
</dbReference>
<keyword evidence="4 6" id="KW-0274">FAD</keyword>
<sequence>MSRQRFDDGARHDGAHYDGARYDVIVVGAGAAGAPLAARLSEDPDRSVLLLEAGPVPRTPDAFPPELLDAGTVQGARPDHPDNWAFPARLRPDRPYSIARGRILGGSSTINGASFVRATREDFERWSAGGNEQWAYERALPVYRRLETDLQFGETAAHGGSGPMIVTRAALDHPAATAFRAACAELGFAEEPDKNGQGGPGFGPVPTNVSHGVRWNTGLAYILPALERPNLVVEGDTLVRRVLFDDAASAAGAAGRASAGTASAARAIGVEVERGGIHSVIEATEVVLAAGSVKTPQLLLLSGIGPREPLERLGIAVVAELPGVGAEFSDHPQVVVEWQPAHELGEPPAGRWMSASLDLPYAEILQSLVPMPELLEPAARRPESSRPAPLGFLVSVQAETSRGRITLDTSDPSAPPVIDYHYLSTDDDRRMMRDAVRTTARLLLSRAFEPLFDGFTSLDPADLGSDERLDGWILRNLGTSIHLCGSARLGRADDPLAVVDQYGRVHGVEGLRVADTSILPTAPSRGPAATAVLIGERVADFIRTDAGTLRGYSAEQVRAAEAPHLAAGEPLMRLAAAALAAEITAEITAGIAAETAETGSMPGSVAGAGVLLLVGSGNNGGDALYAGGLLASAGARVTIVPCGSRLHAEGLAAALDAGAVLEPAASAARLGELAVCADVVVDGILGTGTTADPALRGRAREVVAAILPALADAAQRPTVVAVDLPSGIGADDGSVPDPTVLPADVTVTFGGCKAGLLLEPANRLAGRVRLIDIGLGPELARVEPVLTVRID</sequence>
<dbReference type="Pfam" id="PF00732">
    <property type="entry name" value="GMC_oxred_N"/>
    <property type="match status" value="1"/>
</dbReference>
<dbReference type="PROSITE" id="PS51385">
    <property type="entry name" value="YJEF_N"/>
    <property type="match status" value="1"/>
</dbReference>
<dbReference type="SUPFAM" id="SSF54373">
    <property type="entry name" value="FAD-linked reductases, C-terminal domain"/>
    <property type="match status" value="1"/>
</dbReference>
<feature type="binding site" evidence="5">
    <location>
        <position position="726"/>
    </location>
    <ligand>
        <name>K(+)</name>
        <dbReference type="ChEBI" id="CHEBI:29103"/>
    </ligand>
</feature>
<dbReference type="EC" id="5.1.99.6" evidence="5"/>
<reference evidence="8 9" key="1">
    <citation type="submission" date="2017-11" db="EMBL/GenBank/DDBJ databases">
        <title>Genomic Encyclopedia of Archaeal and Bacterial Type Strains, Phase II (KMG-II): From Individual Species to Whole Genera.</title>
        <authorList>
            <person name="Goeker M."/>
        </authorList>
    </citation>
    <scope>NUCLEOTIDE SEQUENCE [LARGE SCALE GENOMIC DNA]</scope>
    <source>
        <strain evidence="8 9">DSM 25625</strain>
    </source>
</reference>
<feature type="binding site" evidence="5">
    <location>
        <begin position="618"/>
        <end position="622"/>
    </location>
    <ligand>
        <name>(6S)-NADPHX</name>
        <dbReference type="ChEBI" id="CHEBI:64076"/>
    </ligand>
</feature>
<feature type="binding site" evidence="5">
    <location>
        <position position="619"/>
    </location>
    <ligand>
        <name>K(+)</name>
        <dbReference type="ChEBI" id="CHEBI:29103"/>
    </ligand>
</feature>
<evidence type="ECO:0000259" key="7">
    <source>
        <dbReference type="PROSITE" id="PS51385"/>
    </source>
</evidence>
<feature type="binding site" evidence="5">
    <location>
        <position position="723"/>
    </location>
    <ligand>
        <name>(6S)-NADPHX</name>
        <dbReference type="ChEBI" id="CHEBI:64076"/>
    </ligand>
</feature>
<dbReference type="Gene3D" id="3.50.50.60">
    <property type="entry name" value="FAD/NAD(P)-binding domain"/>
    <property type="match status" value="1"/>
</dbReference>
<keyword evidence="3 6" id="KW-0285">Flavoprotein</keyword>
<dbReference type="InterPro" id="IPR036188">
    <property type="entry name" value="FAD/NAD-bd_sf"/>
</dbReference>
<dbReference type="SUPFAM" id="SSF64153">
    <property type="entry name" value="YjeF N-terminal domain-like"/>
    <property type="match status" value="1"/>
</dbReference>
<keyword evidence="5" id="KW-0630">Potassium</keyword>
<keyword evidence="5" id="KW-0413">Isomerase</keyword>
<dbReference type="Gene3D" id="3.30.410.40">
    <property type="match status" value="1"/>
</dbReference>
<comment type="similarity">
    <text evidence="2 6">Belongs to the GMC oxidoreductase family.</text>
</comment>
<evidence type="ECO:0000256" key="6">
    <source>
        <dbReference type="RuleBase" id="RU003968"/>
    </source>
</evidence>
<name>A0A2M9BB73_9MICO</name>
<dbReference type="InterPro" id="IPR012132">
    <property type="entry name" value="GMC_OxRdtase"/>
</dbReference>
<comment type="function">
    <text evidence="5">Catalyzes the epimerization of the S- and R-forms of NAD(P)HX, a damaged form of NAD(P)H that is a result of enzymatic or heat-dependent hydration. This is a prerequisite for the S-specific NAD(P)H-hydrate dehydratase to allow the repair of both epimers of NAD(P)HX.</text>
</comment>
<keyword evidence="9" id="KW-1185">Reference proteome</keyword>
<dbReference type="InterPro" id="IPR000172">
    <property type="entry name" value="GMC_OxRdtase_N"/>
</dbReference>
<evidence type="ECO:0000256" key="1">
    <source>
        <dbReference type="ARBA" id="ARBA00001974"/>
    </source>
</evidence>
<dbReference type="Gene3D" id="3.40.50.10260">
    <property type="entry name" value="YjeF N-terminal domain"/>
    <property type="match status" value="1"/>
</dbReference>
<evidence type="ECO:0000313" key="8">
    <source>
        <dbReference type="EMBL" id="PJJ55187.1"/>
    </source>
</evidence>
<keyword evidence="5" id="KW-0547">Nucleotide-binding</keyword>
<dbReference type="InterPro" id="IPR036652">
    <property type="entry name" value="YjeF_N_dom_sf"/>
</dbReference>
<dbReference type="PANTHER" id="PTHR11552">
    <property type="entry name" value="GLUCOSE-METHANOL-CHOLINE GMC OXIDOREDUCTASE"/>
    <property type="match status" value="1"/>
</dbReference>
<dbReference type="Proteomes" id="UP000230161">
    <property type="component" value="Unassembled WGS sequence"/>
</dbReference>
<dbReference type="GO" id="GO:0052856">
    <property type="term" value="F:NAD(P)HX epimerase activity"/>
    <property type="evidence" value="ECO:0007669"/>
    <property type="project" value="UniProtKB-UniRule"/>
</dbReference>
<dbReference type="Pfam" id="PF03853">
    <property type="entry name" value="YjeF_N"/>
    <property type="match status" value="1"/>
</dbReference>
<gene>
    <name evidence="5" type="primary">nnrE</name>
    <name evidence="8" type="ORF">CLV54_3323</name>
</gene>
<comment type="catalytic activity">
    <reaction evidence="5">
        <text>(6R)-NADHX = (6S)-NADHX</text>
        <dbReference type="Rhea" id="RHEA:32215"/>
        <dbReference type="ChEBI" id="CHEBI:64074"/>
        <dbReference type="ChEBI" id="CHEBI:64075"/>
        <dbReference type="EC" id="5.1.99.6"/>
    </reaction>
</comment>
<dbReference type="SUPFAM" id="SSF51905">
    <property type="entry name" value="FAD/NAD(P)-binding domain"/>
    <property type="match status" value="1"/>
</dbReference>
<dbReference type="AlphaFoldDB" id="A0A2M9BB73"/>
<organism evidence="8 9">
    <name type="scientific">Compostimonas suwonensis</name>
    <dbReference type="NCBI Taxonomy" id="1048394"/>
    <lineage>
        <taxon>Bacteria</taxon>
        <taxon>Bacillati</taxon>
        <taxon>Actinomycetota</taxon>
        <taxon>Actinomycetes</taxon>
        <taxon>Micrococcales</taxon>
        <taxon>Microbacteriaceae</taxon>
        <taxon>Compostimonas</taxon>
    </lineage>
</organism>
<keyword evidence="5" id="KW-0520">NAD</keyword>
<evidence type="ECO:0000256" key="3">
    <source>
        <dbReference type="ARBA" id="ARBA00022630"/>
    </source>
</evidence>